<evidence type="ECO:0000259" key="2">
    <source>
        <dbReference type="Pfam" id="PF25861"/>
    </source>
</evidence>
<dbReference type="Pfam" id="PF08665">
    <property type="entry name" value="PglZ"/>
    <property type="match status" value="1"/>
</dbReference>
<dbReference type="Pfam" id="PF25861">
    <property type="entry name" value="PglZ_2nd"/>
    <property type="match status" value="1"/>
</dbReference>
<dbReference type="RefSeq" id="WP_005461573.1">
    <property type="nucleotide sequence ID" value="NZ_CM001484.1"/>
</dbReference>
<dbReference type="InterPro" id="IPR047992">
    <property type="entry name" value="BREX_PglZ"/>
</dbReference>
<sequence length="920" mass="99024">MSAPPEVDRRMLEALVEHWLPEANGRRLLLVHGRYADGGDREFGIRTKECRCRVHVADRHSLLGVLEAWQDHQREHGSETDTADTLLVVTTGVEDHQFGWDLLAYAVQRRVLSVDRAQIIAQRFGARDVDPRIRREHWLVDALLDAEPVEGWPRTGSVLTRDRAIHALIGVRLGRAALGEDAVDIGTLLDFSLDVAGTTRFAALPAAERDGLTDWLTHTVGDAAGLLLRLAAEGRAADAMPLGIVGTAAVGENASPAAALAFGGLLGGVRPEQLGAFTEAVEGALERWVSEAESGGRNSAGAREKVLAVTRRAEELAATAGLTAELAGNRFLPSAFTARLHDFATALTAALDGTGKLDAAEDALGALRTHHLARLAGERMRAVDMAVRLARWLEHPVPEPTSVADAIRRYSTEWAWVDRALTTLWAGDPAGDPVLGRAYQAVFRAVRERRAALDEAFATHLPSWTRHASIDDPGGCLLIERVLHEVVVPLARQKAPVIVVLDGMSGAVAADLAEQLTQRTWLEASPKARRIAAVSAVPSVTRASRPSLLTGTLTAGDQTVEKDGFAAFWKRPGGSGLLFHKADIAGDAGHRLSDQLLTALSDESNVVGVVLNTIDAALDHGREGDRTGWQPGDITYLPELLDAARNYGRPVVLVSDHGHVLDRPDGTKVPVDDVESARWRVGEPGEGELALSGPRVLLGGGSVVVPWREDIRYTNRKAGYHGGVALAELAVPVLVLLPALNTLPDGWELLPADRVAPTWWQRRAEQPSPPQAQPKPAEPSATAAPPARRARKEQPDALPLFGVDDQKARDADGDRAEQPSLGQRVVDSEVYAGQRAFVPKAPDRRVVAAIVDALVEAGNRLPLNTVAELAGRKSRGPEFFATILQRLLNVDGYPVLSVDGGQWLSLDTDTLCLQFGLTRD</sequence>
<dbReference type="AlphaFoldDB" id="I1CXW7"/>
<feature type="domain" description="Alkaline phosphatase-like protein PglZ second" evidence="2">
    <location>
        <begin position="184"/>
        <end position="331"/>
    </location>
</feature>
<dbReference type="Proteomes" id="UP000005087">
    <property type="component" value="Chromosome"/>
</dbReference>
<organism evidence="4 5">
    <name type="scientific">Saccharomonospora glauca K62</name>
    <dbReference type="NCBI Taxonomy" id="928724"/>
    <lineage>
        <taxon>Bacteria</taxon>
        <taxon>Bacillati</taxon>
        <taxon>Actinomycetota</taxon>
        <taxon>Actinomycetes</taxon>
        <taxon>Pseudonocardiales</taxon>
        <taxon>Pseudonocardiaceae</taxon>
        <taxon>Saccharomonospora</taxon>
    </lineage>
</organism>
<dbReference type="InterPro" id="IPR058882">
    <property type="entry name" value="PglZ_C"/>
</dbReference>
<name>I1CXW7_9PSEU</name>
<evidence type="ECO:0000256" key="1">
    <source>
        <dbReference type="SAM" id="MobiDB-lite"/>
    </source>
</evidence>
<proteinExistence type="predicted"/>
<evidence type="ECO:0000259" key="3">
    <source>
        <dbReference type="Pfam" id="PF25863"/>
    </source>
</evidence>
<feature type="compositionally biased region" description="Pro residues" evidence="1">
    <location>
        <begin position="767"/>
        <end position="777"/>
    </location>
</feature>
<dbReference type="NCBIfam" id="NF033446">
    <property type="entry name" value="BREX_PglZ_2"/>
    <property type="match status" value="1"/>
</dbReference>
<dbReference type="eggNOG" id="COG1524">
    <property type="taxonomic scope" value="Bacteria"/>
</dbReference>
<dbReference type="OrthoDB" id="6725302at2"/>
<reference evidence="4 5" key="1">
    <citation type="submission" date="2011-09" db="EMBL/GenBank/DDBJ databases">
        <authorList>
            <consortium name="US DOE Joint Genome Institute (JGI-PGF)"/>
            <person name="Lucas S."/>
            <person name="Han J."/>
            <person name="Lapidus A."/>
            <person name="Cheng J.-F."/>
            <person name="Goodwin L."/>
            <person name="Pitluck S."/>
            <person name="Peters L."/>
            <person name="Land M.L."/>
            <person name="Hauser L."/>
            <person name="Brambilla E."/>
            <person name="Klenk H.-P."/>
            <person name="Woyke T.J."/>
        </authorList>
    </citation>
    <scope>NUCLEOTIDE SEQUENCE [LARGE SCALE GENOMIC DNA]</scope>
    <source>
        <strain evidence="4 5">K62</strain>
    </source>
</reference>
<feature type="domain" description="Alkaline phosphatase-like protein PglZ C-terminal" evidence="3">
    <location>
        <begin position="817"/>
        <end position="916"/>
    </location>
</feature>
<feature type="compositionally biased region" description="Low complexity" evidence="1">
    <location>
        <begin position="778"/>
        <end position="787"/>
    </location>
</feature>
<dbReference type="Pfam" id="PF25863">
    <property type="entry name" value="PglZ_C"/>
    <property type="match status" value="1"/>
</dbReference>
<feature type="compositionally biased region" description="Basic and acidic residues" evidence="1">
    <location>
        <begin position="804"/>
        <end position="817"/>
    </location>
</feature>
<protein>
    <submittedName>
        <fullName evidence="4">PglZ domain-containing protein</fullName>
    </submittedName>
</protein>
<accession>I1CXW7</accession>
<dbReference type="InterPro" id="IPR058881">
    <property type="entry name" value="PglZ_2nd"/>
</dbReference>
<dbReference type="EMBL" id="CM001484">
    <property type="protein sequence ID" value="EIE97541.1"/>
    <property type="molecule type" value="Genomic_DNA"/>
</dbReference>
<evidence type="ECO:0000313" key="4">
    <source>
        <dbReference type="EMBL" id="EIE97541.1"/>
    </source>
</evidence>
<evidence type="ECO:0000313" key="5">
    <source>
        <dbReference type="Proteomes" id="UP000005087"/>
    </source>
</evidence>
<gene>
    <name evidence="4" type="ORF">SacglDRAFT_00592</name>
</gene>
<reference evidence="5" key="2">
    <citation type="submission" date="2012-01" db="EMBL/GenBank/DDBJ databases">
        <title>Noncontiguous Finished sequence of chromosome of Saccharomonospora glauca K62.</title>
        <authorList>
            <consortium name="US DOE Joint Genome Institute"/>
            <person name="Lucas S."/>
            <person name="Han J."/>
            <person name="Lapidus A."/>
            <person name="Cheng J.-F."/>
            <person name="Goodwin L."/>
            <person name="Pitluck S."/>
            <person name="Peters L."/>
            <person name="Mikhailova N."/>
            <person name="Held B."/>
            <person name="Detter J.C."/>
            <person name="Han C."/>
            <person name="Tapia R."/>
            <person name="Land M."/>
            <person name="Hauser L."/>
            <person name="Kyrpides N."/>
            <person name="Ivanova N."/>
            <person name="Pagani I."/>
            <person name="Brambilla E.-M."/>
            <person name="Klenk H.-P."/>
            <person name="Woyke T."/>
        </authorList>
    </citation>
    <scope>NUCLEOTIDE SEQUENCE [LARGE SCALE GENOMIC DNA]</scope>
    <source>
        <strain evidence="5">K62</strain>
    </source>
</reference>
<keyword evidence="5" id="KW-1185">Reference proteome</keyword>
<feature type="region of interest" description="Disordered" evidence="1">
    <location>
        <begin position="762"/>
        <end position="824"/>
    </location>
</feature>
<dbReference type="STRING" id="928724.SacglDRAFT_00592"/>
<dbReference type="HOGENOM" id="CLU_330036_0_0_11"/>